<feature type="transmembrane region" description="Helical" evidence="1">
    <location>
        <begin position="37"/>
        <end position="61"/>
    </location>
</feature>
<sequence>MMFRISFGLAVLTAALHILVGTFDTLAPMLNADLPEAVRGTLHACWHMVSLFLAVSAWCIWRRHPAAPVLAGMWVASALVFVMVAVWQGGAGGLLVLPQWSLLALTGALYLWANRAAL</sequence>
<gene>
    <name evidence="2" type="ORF">CLV74_103287</name>
</gene>
<evidence type="ECO:0000256" key="1">
    <source>
        <dbReference type="SAM" id="Phobius"/>
    </source>
</evidence>
<dbReference type="RefSeq" id="WP_106263365.1">
    <property type="nucleotide sequence ID" value="NZ_PVTQ01000003.1"/>
</dbReference>
<evidence type="ECO:0000313" key="3">
    <source>
        <dbReference type="Proteomes" id="UP000238392"/>
    </source>
</evidence>
<accession>A0A2T0WYC6</accession>
<dbReference type="Proteomes" id="UP000238392">
    <property type="component" value="Unassembled WGS sequence"/>
</dbReference>
<protein>
    <submittedName>
        <fullName evidence="2">Uncharacterized protein</fullName>
    </submittedName>
</protein>
<feature type="transmembrane region" description="Helical" evidence="1">
    <location>
        <begin position="93"/>
        <end position="113"/>
    </location>
</feature>
<dbReference type="EMBL" id="PVTQ01000003">
    <property type="protein sequence ID" value="PRY91700.1"/>
    <property type="molecule type" value="Genomic_DNA"/>
</dbReference>
<name>A0A2T0WYC6_9RHOB</name>
<keyword evidence="1" id="KW-0472">Membrane</keyword>
<dbReference type="OrthoDB" id="7667463at2"/>
<comment type="caution">
    <text evidence="2">The sequence shown here is derived from an EMBL/GenBank/DDBJ whole genome shotgun (WGS) entry which is preliminary data.</text>
</comment>
<organism evidence="2 3">
    <name type="scientific">Donghicola tyrosinivorans</name>
    <dbReference type="NCBI Taxonomy" id="1652492"/>
    <lineage>
        <taxon>Bacteria</taxon>
        <taxon>Pseudomonadati</taxon>
        <taxon>Pseudomonadota</taxon>
        <taxon>Alphaproteobacteria</taxon>
        <taxon>Rhodobacterales</taxon>
        <taxon>Roseobacteraceae</taxon>
        <taxon>Donghicola</taxon>
    </lineage>
</organism>
<keyword evidence="1" id="KW-1133">Transmembrane helix</keyword>
<keyword evidence="3" id="KW-1185">Reference proteome</keyword>
<proteinExistence type="predicted"/>
<evidence type="ECO:0000313" key="2">
    <source>
        <dbReference type="EMBL" id="PRY91700.1"/>
    </source>
</evidence>
<dbReference type="AlphaFoldDB" id="A0A2T0WYC6"/>
<keyword evidence="1" id="KW-0812">Transmembrane</keyword>
<reference evidence="2 3" key="1">
    <citation type="submission" date="2018-03" db="EMBL/GenBank/DDBJ databases">
        <title>Genomic Encyclopedia of Archaeal and Bacterial Type Strains, Phase II (KMG-II): from individual species to whole genera.</title>
        <authorList>
            <person name="Goeker M."/>
        </authorList>
    </citation>
    <scope>NUCLEOTIDE SEQUENCE [LARGE SCALE GENOMIC DNA]</scope>
    <source>
        <strain evidence="2 3">DSM 100212</strain>
    </source>
</reference>
<feature type="transmembrane region" description="Helical" evidence="1">
    <location>
        <begin position="68"/>
        <end position="87"/>
    </location>
</feature>